<proteinExistence type="predicted"/>
<keyword evidence="2" id="KW-1185">Reference proteome</keyword>
<accession>A0ACD1HCJ7</accession>
<sequence length="744" mass="82447">MLNALITGSSRGLGLELVKQLAVHHDLKGGIVLATARTCSPQLKEVISTSNGAVAFVALDVADAGAIANSAEEVRSALGGRSLDVLINCAGVHSETHGKVTLILQWLKSDMGGQDADLTVPQGAKAVLEMAFAADSRDNGTFKNIDVPGWDKYNGQILAQRPNPGRTLTDSTPPSPDAVSTTSEEGSNYHAIQAKNIIQIDLHNPRFISREQQSILKSALQLVSTMASHQPPTALEEGSHLHDPPGTIPKVPPRELLFMLLPGPPESVRIQWPDHISDKAYVRMATPLLQDRCQLEAKTFHQYCICIYVKAIFHIYQVSRSMDDLVLRKEMSESRSNYVAAAMRSIENFNILKPPDLLTIQSMMSSALLMQHLGKPHQCWLFVSYAARQITALNYHKIRRLPATSELEQEIHSVVYWCYYLDQTLSSLLCRPSSLPDLEVSPTDLITLAPSSPYDSLLRIILDLAQVQGKLRTISCGNKTHPADRALETCQLLEAKMQAILPRLQANRDCHPKMVQYDWVGVDFCYYAIFVEIHRTRLKKAFSPKVHQECLIYARKSLRAFHFLQQHPAELPGFDDPYPSFLTWTLFLYPLSAFFVVFCNIIGTKDQDDYELMDRIIQRLEPFKQDRHLGKLLNLLQSLERLCEPLFRTTGDGGDSGSEVVAPDGDALVAFAETSVDHADNTASLGAFHPVFSGATLGPMPATTTTTTTNVDPSADWLMWQLFNTQVPPGWLDAGVEPFDGGPM</sequence>
<organism evidence="1 2">
    <name type="scientific">Aspergillus aculeatinus CBS 121060</name>
    <dbReference type="NCBI Taxonomy" id="1448322"/>
    <lineage>
        <taxon>Eukaryota</taxon>
        <taxon>Fungi</taxon>
        <taxon>Dikarya</taxon>
        <taxon>Ascomycota</taxon>
        <taxon>Pezizomycotina</taxon>
        <taxon>Eurotiomycetes</taxon>
        <taxon>Eurotiomycetidae</taxon>
        <taxon>Eurotiales</taxon>
        <taxon>Aspergillaceae</taxon>
        <taxon>Aspergillus</taxon>
        <taxon>Aspergillus subgen. Circumdati</taxon>
    </lineage>
</organism>
<name>A0ACD1HCJ7_9EURO</name>
<dbReference type="EMBL" id="KZ824950">
    <property type="protein sequence ID" value="RAH71190.1"/>
    <property type="molecule type" value="Genomic_DNA"/>
</dbReference>
<evidence type="ECO:0000313" key="1">
    <source>
        <dbReference type="EMBL" id="RAH71190.1"/>
    </source>
</evidence>
<reference evidence="1" key="1">
    <citation type="submission" date="2018-02" db="EMBL/GenBank/DDBJ databases">
        <title>The genomes of Aspergillus section Nigri reveals drivers in fungal speciation.</title>
        <authorList>
            <consortium name="DOE Joint Genome Institute"/>
            <person name="Vesth T.C."/>
            <person name="Nybo J."/>
            <person name="Theobald S."/>
            <person name="Brandl J."/>
            <person name="Frisvad J.C."/>
            <person name="Nielsen K.F."/>
            <person name="Lyhne E.K."/>
            <person name="Kogle M.E."/>
            <person name="Kuo A."/>
            <person name="Riley R."/>
            <person name="Clum A."/>
            <person name="Nolan M."/>
            <person name="Lipzen A."/>
            <person name="Salamov A."/>
            <person name="Henrissat B."/>
            <person name="Wiebenga A."/>
            <person name="De vries R.P."/>
            <person name="Grigoriev I.V."/>
            <person name="Mortensen U.H."/>
            <person name="Andersen M.R."/>
            <person name="Baker S.E."/>
        </authorList>
    </citation>
    <scope>NUCLEOTIDE SEQUENCE</scope>
    <source>
        <strain evidence="1">CBS 121060</strain>
    </source>
</reference>
<dbReference type="Proteomes" id="UP000249661">
    <property type="component" value="Unassembled WGS sequence"/>
</dbReference>
<gene>
    <name evidence="1" type="ORF">BO66DRAFT_419811</name>
</gene>
<protein>
    <submittedName>
        <fullName evidence="1">Uncharacterized protein</fullName>
    </submittedName>
</protein>
<evidence type="ECO:0000313" key="2">
    <source>
        <dbReference type="Proteomes" id="UP000249661"/>
    </source>
</evidence>